<dbReference type="RefSeq" id="WP_115176582.1">
    <property type="nucleotide sequence ID" value="NZ_UGNY01000002.1"/>
</dbReference>
<accession>A0A378KKM4</accession>
<dbReference type="EMBL" id="UGNY01000002">
    <property type="protein sequence ID" value="STX88388.1"/>
    <property type="molecule type" value="Genomic_DNA"/>
</dbReference>
<dbReference type="AlphaFoldDB" id="A0A378KKM4"/>
<evidence type="ECO:0000313" key="1">
    <source>
        <dbReference type="EMBL" id="STX88388.1"/>
    </source>
</evidence>
<organism evidence="1 2">
    <name type="scientific">Legionella feeleii</name>
    <dbReference type="NCBI Taxonomy" id="453"/>
    <lineage>
        <taxon>Bacteria</taxon>
        <taxon>Pseudomonadati</taxon>
        <taxon>Pseudomonadota</taxon>
        <taxon>Gammaproteobacteria</taxon>
        <taxon>Legionellales</taxon>
        <taxon>Legionellaceae</taxon>
        <taxon>Legionella</taxon>
    </lineage>
</organism>
<protein>
    <submittedName>
        <fullName evidence="1">Uncharacterized protein</fullName>
    </submittedName>
</protein>
<reference evidence="1 2" key="1">
    <citation type="submission" date="2018-06" db="EMBL/GenBank/DDBJ databases">
        <authorList>
            <consortium name="Pathogen Informatics"/>
            <person name="Doyle S."/>
        </authorList>
    </citation>
    <scope>NUCLEOTIDE SEQUENCE [LARGE SCALE GENOMIC DNA]</scope>
    <source>
        <strain evidence="1 2">NCTC11978</strain>
    </source>
</reference>
<gene>
    <name evidence="1" type="ORF">NCTC11978_03405</name>
</gene>
<sequence>MHTSITAIYSAIKGYIYDRHLSLCAFGHFSEEKIEELDSVLSEMKKSQNLFFEHENNCLNAPETIDDHHMVVYDENTIRSWRKRTDLEKELTNNLSLLSAEEIARLTFGFTFIYDPGNSRLKGLLRLSKSDNIKTIVRKTHLYKKAVCSLREHIGYLKKYLNNGID</sequence>
<proteinExistence type="predicted"/>
<dbReference type="Proteomes" id="UP000254033">
    <property type="component" value="Unassembled WGS sequence"/>
</dbReference>
<evidence type="ECO:0000313" key="2">
    <source>
        <dbReference type="Proteomes" id="UP000254033"/>
    </source>
</evidence>
<name>A0A378KKM4_9GAMM</name>